<evidence type="ECO:0008006" key="4">
    <source>
        <dbReference type="Google" id="ProtNLM"/>
    </source>
</evidence>
<accession>A0A7W6DK34</accession>
<organism evidence="2 3">
    <name type="scientific">Sagittula marina</name>
    <dbReference type="NCBI Taxonomy" id="943940"/>
    <lineage>
        <taxon>Bacteria</taxon>
        <taxon>Pseudomonadati</taxon>
        <taxon>Pseudomonadota</taxon>
        <taxon>Alphaproteobacteria</taxon>
        <taxon>Rhodobacterales</taxon>
        <taxon>Roseobacteraceae</taxon>
        <taxon>Sagittula</taxon>
    </lineage>
</organism>
<dbReference type="Proteomes" id="UP000541426">
    <property type="component" value="Unassembled WGS sequence"/>
</dbReference>
<evidence type="ECO:0000256" key="1">
    <source>
        <dbReference type="SAM" id="SignalP"/>
    </source>
</evidence>
<name>A0A7W6DK34_9RHOB</name>
<feature type="signal peptide" evidence="1">
    <location>
        <begin position="1"/>
        <end position="25"/>
    </location>
</feature>
<proteinExistence type="predicted"/>
<keyword evidence="1" id="KW-0732">Signal</keyword>
<sequence length="228" mass="24069">MPNWILNTVGALALVALPNAGSAGTAPTIFAPENVPALRQQAQAVAATAVSVEDARKIALVIVDDASRRPDGTLEQIEADQSLVMDLAKQTGNDPEIMAVHANLVGIEAGIEQDLIRVLTLAKASSRALDKLVRDNPDNGGVLMQRGLNALHAPKIAGRIQIAIDDFETLSTGEFHLTDELNAQVQLLLAQSLIKAERTQDAQPLLASVAEADVPQWSDAARSILAGL</sequence>
<keyword evidence="3" id="KW-1185">Reference proteome</keyword>
<reference evidence="2 3" key="1">
    <citation type="submission" date="2020-08" db="EMBL/GenBank/DDBJ databases">
        <title>Genomic Encyclopedia of Type Strains, Phase IV (KMG-IV): sequencing the most valuable type-strain genomes for metagenomic binning, comparative biology and taxonomic classification.</title>
        <authorList>
            <person name="Goeker M."/>
        </authorList>
    </citation>
    <scope>NUCLEOTIDE SEQUENCE [LARGE SCALE GENOMIC DNA]</scope>
    <source>
        <strain evidence="2 3">DSM 102235</strain>
    </source>
</reference>
<gene>
    <name evidence="2" type="ORF">GGQ68_001027</name>
</gene>
<evidence type="ECO:0000313" key="2">
    <source>
        <dbReference type="EMBL" id="MBB3984711.1"/>
    </source>
</evidence>
<dbReference type="AlphaFoldDB" id="A0A7W6DK34"/>
<evidence type="ECO:0000313" key="3">
    <source>
        <dbReference type="Proteomes" id="UP000541426"/>
    </source>
</evidence>
<dbReference type="EMBL" id="JACIEJ010000002">
    <property type="protein sequence ID" value="MBB3984711.1"/>
    <property type="molecule type" value="Genomic_DNA"/>
</dbReference>
<comment type="caution">
    <text evidence="2">The sequence shown here is derived from an EMBL/GenBank/DDBJ whole genome shotgun (WGS) entry which is preliminary data.</text>
</comment>
<feature type="chain" id="PRO_5031155318" description="YfdX protein" evidence="1">
    <location>
        <begin position="26"/>
        <end position="228"/>
    </location>
</feature>
<dbReference type="RefSeq" id="WP_183963554.1">
    <property type="nucleotide sequence ID" value="NZ_BAABBZ010000014.1"/>
</dbReference>
<protein>
    <recommendedName>
        <fullName evidence="4">YfdX protein</fullName>
    </recommendedName>
</protein>